<dbReference type="InterPro" id="IPR025250">
    <property type="entry name" value="DUF4199"/>
</dbReference>
<keyword evidence="1" id="KW-0472">Membrane</keyword>
<feature type="transmembrane region" description="Helical" evidence="1">
    <location>
        <begin position="7"/>
        <end position="24"/>
    </location>
</feature>
<evidence type="ECO:0000313" key="3">
    <source>
        <dbReference type="Proteomes" id="UP000244174"/>
    </source>
</evidence>
<evidence type="ECO:0000313" key="2">
    <source>
        <dbReference type="EMBL" id="PTX44112.1"/>
    </source>
</evidence>
<keyword evidence="1" id="KW-0812">Transmembrane</keyword>
<dbReference type="OrthoDB" id="5766000at2"/>
<keyword evidence="1" id="KW-1133">Transmembrane helix</keyword>
<name>A0A2T6AJX4_9FLAO</name>
<proteinExistence type="predicted"/>
<dbReference type="Proteomes" id="UP000244174">
    <property type="component" value="Unassembled WGS sequence"/>
</dbReference>
<accession>A0A2T6AJX4</accession>
<evidence type="ECO:0000256" key="1">
    <source>
        <dbReference type="SAM" id="Phobius"/>
    </source>
</evidence>
<comment type="caution">
    <text evidence="2">The sequence shown here is derived from an EMBL/GenBank/DDBJ whole genome shotgun (WGS) entry which is preliminary data.</text>
</comment>
<organism evidence="2 3">
    <name type="scientific">Christiangramia gaetbulicola</name>
    <dbReference type="NCBI Taxonomy" id="703340"/>
    <lineage>
        <taxon>Bacteria</taxon>
        <taxon>Pseudomonadati</taxon>
        <taxon>Bacteroidota</taxon>
        <taxon>Flavobacteriia</taxon>
        <taxon>Flavobacteriales</taxon>
        <taxon>Flavobacteriaceae</taxon>
        <taxon>Christiangramia</taxon>
    </lineage>
</organism>
<feature type="transmembrane region" description="Helical" evidence="1">
    <location>
        <begin position="132"/>
        <end position="155"/>
    </location>
</feature>
<dbReference type="AlphaFoldDB" id="A0A2T6AJX4"/>
<protein>
    <submittedName>
        <fullName evidence="2">Uncharacterized protein DUF4199</fullName>
    </submittedName>
</protein>
<dbReference type="EMBL" id="QBKQ01000001">
    <property type="protein sequence ID" value="PTX44112.1"/>
    <property type="molecule type" value="Genomic_DNA"/>
</dbReference>
<dbReference type="Pfam" id="PF13858">
    <property type="entry name" value="DUF4199"/>
    <property type="match status" value="1"/>
</dbReference>
<feature type="transmembrane region" description="Helical" evidence="1">
    <location>
        <begin position="70"/>
        <end position="95"/>
    </location>
</feature>
<keyword evidence="3" id="KW-1185">Reference proteome</keyword>
<gene>
    <name evidence="2" type="ORF">C8P64_0082</name>
</gene>
<feature type="transmembrane region" description="Helical" evidence="1">
    <location>
        <begin position="39"/>
        <end position="58"/>
    </location>
</feature>
<sequence>MKKFAIEIKWGIIFSIISLAWMFLEKGLGWHDENIAQHAIYTNFFAIIAIVLYILALLDKRKSFYNASMTWSQGFISGIVISVVVAILSPIAQYITHQFITPDYFNNIIEYSVESGAMTREAAEGYFNLTSYIIQSFFFALVVGVVTSAIVAYFVKTKKG</sequence>
<reference evidence="2 3" key="1">
    <citation type="submission" date="2018-04" db="EMBL/GenBank/DDBJ databases">
        <title>Genomic Encyclopedia of Archaeal and Bacterial Type Strains, Phase II (KMG-II): from individual species to whole genera.</title>
        <authorList>
            <person name="Goeker M."/>
        </authorList>
    </citation>
    <scope>NUCLEOTIDE SEQUENCE [LARGE SCALE GENOMIC DNA]</scope>
    <source>
        <strain evidence="2 3">DSM 23082</strain>
    </source>
</reference>
<dbReference type="RefSeq" id="WP_108170090.1">
    <property type="nucleotide sequence ID" value="NZ_QBKQ01000001.1"/>
</dbReference>